<evidence type="ECO:0000313" key="2">
    <source>
        <dbReference type="Proteomes" id="UP000789702"/>
    </source>
</evidence>
<evidence type="ECO:0000313" key="1">
    <source>
        <dbReference type="EMBL" id="CAG8630107.1"/>
    </source>
</evidence>
<accession>A0ACA9NAU9</accession>
<dbReference type="Proteomes" id="UP000789702">
    <property type="component" value="Unassembled WGS sequence"/>
</dbReference>
<protein>
    <submittedName>
        <fullName evidence="1">1953_t:CDS:1</fullName>
    </submittedName>
</protein>
<comment type="caution">
    <text evidence="1">The sequence shown here is derived from an EMBL/GenBank/DDBJ whole genome shotgun (WGS) entry which is preliminary data.</text>
</comment>
<feature type="non-terminal residue" evidence="1">
    <location>
        <position position="1"/>
    </location>
</feature>
<gene>
    <name evidence="1" type="ORF">DHETER_LOCUS8366</name>
</gene>
<reference evidence="1" key="1">
    <citation type="submission" date="2021-06" db="EMBL/GenBank/DDBJ databases">
        <authorList>
            <person name="Kallberg Y."/>
            <person name="Tangrot J."/>
            <person name="Rosling A."/>
        </authorList>
    </citation>
    <scope>NUCLEOTIDE SEQUENCE</scope>
    <source>
        <strain evidence="1">IL203A</strain>
    </source>
</reference>
<dbReference type="EMBL" id="CAJVPU010013162">
    <property type="protein sequence ID" value="CAG8630107.1"/>
    <property type="molecule type" value="Genomic_DNA"/>
</dbReference>
<sequence>KRRSYKQRLVIMKQRNDRSDTASTSPQIKVERLSPRLETDQLLIIPEPRYVRDWLSSLPTTNISRTGSGSTTIANIQELYADSQNDSDDKNSENKECIDNQELNVIVTSQIFEQKNYFISKNVVVKEEPIDKGLNQISKRRTTVKKSSHSQHVKSQGKSENGNEKEEVECTEEILQKVREQFESLLEEFDRKALEAYDAYMDLNSMLSPDMEIIIDLPKHVNKHVVRQLMGFIDNDHRNTKAHVALYYYLRIFNFLSTHPPLRKMMAHKSPAPSPPTFLNGDHEHEPLVFSPPLVSNVKGYNESAIDPVFFTDPAMVKPSGINTFIPQSLPFSVNYNYQQAGIPPRAENFTPMPLSHDYSPMTDQFHFSTQSLRSKQMRYNPPRVMHSPLPQSSMITVYSSKVASTTPLRKYKCDYCQKLFTRPSQLKTHTYTHTGEKPFKCSFEGCGRCFSVISNLHRHEKIHEKHVIQPRK</sequence>
<proteinExistence type="predicted"/>
<name>A0ACA9NAU9_9GLOM</name>
<keyword evidence="2" id="KW-1185">Reference proteome</keyword>
<organism evidence="1 2">
    <name type="scientific">Dentiscutata heterogama</name>
    <dbReference type="NCBI Taxonomy" id="1316150"/>
    <lineage>
        <taxon>Eukaryota</taxon>
        <taxon>Fungi</taxon>
        <taxon>Fungi incertae sedis</taxon>
        <taxon>Mucoromycota</taxon>
        <taxon>Glomeromycotina</taxon>
        <taxon>Glomeromycetes</taxon>
        <taxon>Diversisporales</taxon>
        <taxon>Gigasporaceae</taxon>
        <taxon>Dentiscutata</taxon>
    </lineage>
</organism>